<evidence type="ECO:0000256" key="14">
    <source>
        <dbReference type="PROSITE-ProRule" id="PRU00464"/>
    </source>
</evidence>
<dbReference type="PROSITE" id="PS50263">
    <property type="entry name" value="CN_HYDROLASE"/>
    <property type="match status" value="1"/>
</dbReference>
<dbReference type="FunFam" id="3.30.428.10:FF:000011">
    <property type="entry name" value="Fragile histidine triad"/>
    <property type="match status" value="1"/>
</dbReference>
<dbReference type="PROSITE" id="PS01227">
    <property type="entry name" value="UPF0012"/>
    <property type="match status" value="1"/>
</dbReference>
<dbReference type="Gene3D" id="3.60.110.10">
    <property type="entry name" value="Carbon-nitrogen hydrolase"/>
    <property type="match status" value="1"/>
</dbReference>
<comment type="function">
    <text evidence="8">Cleaves A-5'-PPP-5'A to yield AMP and ADP.</text>
</comment>
<evidence type="ECO:0000313" key="17">
    <source>
        <dbReference type="EMBL" id="KAL0809306.1"/>
    </source>
</evidence>
<keyword evidence="4" id="KW-0547">Nucleotide-binding</keyword>
<dbReference type="CDD" id="cd07572">
    <property type="entry name" value="nit"/>
    <property type="match status" value="1"/>
</dbReference>
<comment type="cofactor">
    <cofactor evidence="1">
        <name>Mn(2+)</name>
        <dbReference type="ChEBI" id="CHEBI:29035"/>
    </cofactor>
</comment>
<feature type="binding site" evidence="12">
    <location>
        <position position="431"/>
    </location>
    <ligand>
        <name>substrate</name>
    </ligand>
</feature>
<evidence type="ECO:0000256" key="2">
    <source>
        <dbReference type="ARBA" id="ARBA00011881"/>
    </source>
</evidence>
<feature type="site" description="Important for induction of apoptosis" evidence="13">
    <location>
        <position position="462"/>
    </location>
</feature>
<evidence type="ECO:0000259" key="15">
    <source>
        <dbReference type="PROSITE" id="PS50263"/>
    </source>
</evidence>
<dbReference type="InterPro" id="IPR003010">
    <property type="entry name" value="C-N_Hydrolase"/>
</dbReference>
<dbReference type="InterPro" id="IPR039383">
    <property type="entry name" value="FHIT"/>
</dbReference>
<evidence type="ECO:0000256" key="1">
    <source>
        <dbReference type="ARBA" id="ARBA00001936"/>
    </source>
</evidence>
<evidence type="ECO:0000256" key="4">
    <source>
        <dbReference type="ARBA" id="ARBA00022741"/>
    </source>
</evidence>
<comment type="subunit">
    <text evidence="2">Homotetramer.</text>
</comment>
<keyword evidence="6" id="KW-0511">Multifunctional enzyme</keyword>
<evidence type="ECO:0000313" key="18">
    <source>
        <dbReference type="Proteomes" id="UP001549921"/>
    </source>
</evidence>
<comment type="similarity">
    <text evidence="9">In the N-terminal section; belongs to the UPF0012 family.</text>
</comment>
<evidence type="ECO:0000256" key="9">
    <source>
        <dbReference type="ARBA" id="ARBA00061127"/>
    </source>
</evidence>
<organism evidence="17 18">
    <name type="scientific">Loxostege sticticalis</name>
    <name type="common">Beet webworm moth</name>
    <dbReference type="NCBI Taxonomy" id="481309"/>
    <lineage>
        <taxon>Eukaryota</taxon>
        <taxon>Metazoa</taxon>
        <taxon>Ecdysozoa</taxon>
        <taxon>Arthropoda</taxon>
        <taxon>Hexapoda</taxon>
        <taxon>Insecta</taxon>
        <taxon>Pterygota</taxon>
        <taxon>Neoptera</taxon>
        <taxon>Endopterygota</taxon>
        <taxon>Lepidoptera</taxon>
        <taxon>Glossata</taxon>
        <taxon>Ditrysia</taxon>
        <taxon>Pyraloidea</taxon>
        <taxon>Crambidae</taxon>
        <taxon>Pyraustinae</taxon>
        <taxon>Loxostege</taxon>
    </lineage>
</organism>
<feature type="short sequence motif" description="Histidine triad motif" evidence="14">
    <location>
        <begin position="442"/>
        <end position="446"/>
    </location>
</feature>
<dbReference type="Pfam" id="PF01230">
    <property type="entry name" value="HIT"/>
    <property type="match status" value="1"/>
</dbReference>
<proteinExistence type="inferred from homology"/>
<gene>
    <name evidence="17" type="ORF">ABMA28_011517</name>
</gene>
<evidence type="ECO:0000256" key="3">
    <source>
        <dbReference type="ARBA" id="ARBA00012377"/>
    </source>
</evidence>
<dbReference type="InterPro" id="IPR011146">
    <property type="entry name" value="HIT-like"/>
</dbReference>
<dbReference type="Pfam" id="PF00795">
    <property type="entry name" value="CN_hydrolase"/>
    <property type="match status" value="1"/>
</dbReference>
<evidence type="ECO:0000256" key="5">
    <source>
        <dbReference type="ARBA" id="ARBA00022801"/>
    </source>
</evidence>
<dbReference type="EC" id="3.6.1.29" evidence="3"/>
<dbReference type="InterPro" id="IPR036265">
    <property type="entry name" value="HIT-like_sf"/>
</dbReference>
<dbReference type="InterPro" id="IPR045254">
    <property type="entry name" value="Nit1/2_C-N_Hydrolase"/>
</dbReference>
<feature type="domain" description="CN hydrolase" evidence="15">
    <location>
        <begin position="44"/>
        <end position="296"/>
    </location>
</feature>
<feature type="binding site" evidence="12">
    <location>
        <position position="375"/>
    </location>
    <ligand>
        <name>substrate</name>
    </ligand>
</feature>
<dbReference type="FunFam" id="3.60.110.10:FF:000005">
    <property type="entry name" value="nitrilase homolog 1 isoform X1"/>
    <property type="match status" value="1"/>
</dbReference>
<evidence type="ECO:0000256" key="7">
    <source>
        <dbReference type="ARBA" id="ARBA00047780"/>
    </source>
</evidence>
<dbReference type="InterPro" id="IPR001110">
    <property type="entry name" value="UPF0012_CS"/>
</dbReference>
<feature type="binding site" evidence="12">
    <location>
        <begin position="437"/>
        <end position="440"/>
    </location>
    <ligand>
        <name>substrate</name>
    </ligand>
</feature>
<dbReference type="GO" id="GO:0047710">
    <property type="term" value="F:bis(5'-adenosyl)-triphosphatase activity"/>
    <property type="evidence" value="ECO:0007669"/>
    <property type="project" value="UniProtKB-EC"/>
</dbReference>
<dbReference type="CDD" id="cd01275">
    <property type="entry name" value="FHIT"/>
    <property type="match status" value="1"/>
</dbReference>
<feature type="domain" description="HIT" evidence="16">
    <location>
        <begin position="349"/>
        <end position="457"/>
    </location>
</feature>
<evidence type="ECO:0000256" key="12">
    <source>
        <dbReference type="PIRSR" id="PIRSR639383-2"/>
    </source>
</evidence>
<feature type="active site" description="Tele-AMP-histidine intermediate" evidence="11">
    <location>
        <position position="444"/>
    </location>
</feature>
<evidence type="ECO:0000259" key="16">
    <source>
        <dbReference type="PROSITE" id="PS51084"/>
    </source>
</evidence>
<evidence type="ECO:0000256" key="11">
    <source>
        <dbReference type="PIRSR" id="PIRSR639383-1"/>
    </source>
</evidence>
<dbReference type="Proteomes" id="UP001549921">
    <property type="component" value="Unassembled WGS sequence"/>
</dbReference>
<feature type="binding site" evidence="12">
    <location>
        <position position="446"/>
    </location>
    <ligand>
        <name>substrate</name>
    </ligand>
</feature>
<dbReference type="SUPFAM" id="SSF56317">
    <property type="entry name" value="Carbon-nitrogen hydrolase"/>
    <property type="match status" value="1"/>
</dbReference>
<dbReference type="InterPro" id="IPR036526">
    <property type="entry name" value="C-N_Hydrolase_sf"/>
</dbReference>
<dbReference type="SUPFAM" id="SSF54197">
    <property type="entry name" value="HIT-like"/>
    <property type="match status" value="1"/>
</dbReference>
<dbReference type="Gene3D" id="3.30.428.10">
    <property type="entry name" value="HIT-like"/>
    <property type="match status" value="1"/>
</dbReference>
<dbReference type="EMBL" id="JBEDNZ010000029">
    <property type="protein sequence ID" value="KAL0809306.1"/>
    <property type="molecule type" value="Genomic_DNA"/>
</dbReference>
<dbReference type="PANTHER" id="PTHR23088">
    <property type="entry name" value="NITRILASE-RELATED"/>
    <property type="match status" value="1"/>
</dbReference>
<reference evidence="17 18" key="1">
    <citation type="submission" date="2024-06" db="EMBL/GenBank/DDBJ databases">
        <title>A chromosome-level genome assembly of beet webworm, Loxostege sticticalis.</title>
        <authorList>
            <person name="Zhang Y."/>
        </authorList>
    </citation>
    <scope>NUCLEOTIDE SEQUENCE [LARGE SCALE GENOMIC DNA]</scope>
    <source>
        <strain evidence="17">AQ028</strain>
        <tissue evidence="17">Male pupae</tissue>
    </source>
</reference>
<sequence length="508" mass="57338">MFSKVFSYKIPDYSPLWNLTLLTSKVYRRYFIRQASQKAKMSSKKIAVCQMTSVADKAQNLQVVGKLVDDAAKDGAQMIFFPEACDYICDNKNDIVKLAEPVLGGKIVGKYRELAAKHRVWLSMGGVHEKDESSPDKMFNTHIIIDSKGEIVQTYRKLHLFDVEIPEKNVRLKESDFSHPGAHVVTPVETPVGRIGMSICYDMRFPELSTALTTMGAEILTFPSAFTKVTGAAHWHILLRSRAIENQTYVIAAAQTGQHNAKRQSYGHALCVDPWGEVLADCGEDAPGYKIAEISMEKLADVRRNMPVFQHRRRDIYSLYTLGLRKSLLQVHAPRTNRPNSPVQTVSGPTHVFGHVRIPDSCVFYKSKLSYAFVNLRCVIPGHVLVAPLRLAERNKDLTPEEADDFYRTIILVQKLMEKVHNTQSCTVTVQDGPDAGQTVKHLHCHVMPRKKGDFIDNDLIYLELSKHDQLKSGHPAKPARTLEEMQAEADFLKKELQKMMKEDSLCS</sequence>
<evidence type="ECO:0000256" key="13">
    <source>
        <dbReference type="PIRSR" id="PIRSR639383-3"/>
    </source>
</evidence>
<name>A0ABD0S5F6_LOXSC</name>
<evidence type="ECO:0000256" key="10">
    <source>
        <dbReference type="ARBA" id="ARBA00069577"/>
    </source>
</evidence>
<evidence type="ECO:0000256" key="8">
    <source>
        <dbReference type="ARBA" id="ARBA00057461"/>
    </source>
</evidence>
<comment type="catalytic activity">
    <reaction evidence="7">
        <text>P(1),P(3)-bis(5'-adenosyl) triphosphate + H2O = AMP + ADP + 2 H(+)</text>
        <dbReference type="Rhea" id="RHEA:13893"/>
        <dbReference type="ChEBI" id="CHEBI:15377"/>
        <dbReference type="ChEBI" id="CHEBI:15378"/>
        <dbReference type="ChEBI" id="CHEBI:58529"/>
        <dbReference type="ChEBI" id="CHEBI:456215"/>
        <dbReference type="ChEBI" id="CHEBI:456216"/>
        <dbReference type="EC" id="3.6.1.29"/>
    </reaction>
</comment>
<dbReference type="PROSITE" id="PS51084">
    <property type="entry name" value="HIT_2"/>
    <property type="match status" value="1"/>
</dbReference>
<dbReference type="AlphaFoldDB" id="A0ABD0S5F6"/>
<accession>A0ABD0S5F6</accession>
<dbReference type="GO" id="GO:0000166">
    <property type="term" value="F:nucleotide binding"/>
    <property type="evidence" value="ECO:0007669"/>
    <property type="project" value="UniProtKB-KW"/>
</dbReference>
<evidence type="ECO:0000256" key="6">
    <source>
        <dbReference type="ARBA" id="ARBA00023268"/>
    </source>
</evidence>
<keyword evidence="5" id="KW-0378">Hydrolase</keyword>
<comment type="caution">
    <text evidence="17">The sequence shown here is derived from an EMBL/GenBank/DDBJ whole genome shotgun (WGS) entry which is preliminary data.</text>
</comment>
<protein>
    <recommendedName>
        <fullName evidence="10">Nitrilase and fragile histidine triad fusion protein NitFhit</fullName>
        <ecNumber evidence="3">3.6.1.29</ecNumber>
    </recommendedName>
</protein>
<dbReference type="PANTHER" id="PTHR23088:SF27">
    <property type="entry name" value="DEAMINATED GLUTATHIONE AMIDASE"/>
    <property type="match status" value="1"/>
</dbReference>